<evidence type="ECO:0000256" key="1">
    <source>
        <dbReference type="ARBA" id="ARBA00004370"/>
    </source>
</evidence>
<name>A0AA38GA52_TAXCH</name>
<protein>
    <recommendedName>
        <fullName evidence="5">NB-ARC domain-containing protein</fullName>
    </recommendedName>
</protein>
<dbReference type="InterPro" id="IPR036388">
    <property type="entry name" value="WH-like_DNA-bd_sf"/>
</dbReference>
<comment type="subcellular location">
    <subcellularLocation>
        <location evidence="1">Membrane</location>
    </subcellularLocation>
</comment>
<keyword evidence="2" id="KW-0677">Repeat</keyword>
<keyword evidence="7" id="KW-1185">Reference proteome</keyword>
<dbReference type="EMBL" id="JAHRHJ020000004">
    <property type="protein sequence ID" value="KAH9319576.1"/>
    <property type="molecule type" value="Genomic_DNA"/>
</dbReference>
<dbReference type="InterPro" id="IPR018000">
    <property type="entry name" value="Neurotransmitter_ion_chnl_CS"/>
</dbReference>
<feature type="domain" description="NB-ARC" evidence="5">
    <location>
        <begin position="183"/>
        <end position="345"/>
    </location>
</feature>
<dbReference type="GO" id="GO:0016020">
    <property type="term" value="C:membrane"/>
    <property type="evidence" value="ECO:0007669"/>
    <property type="project" value="UniProtKB-SubCell"/>
</dbReference>
<reference evidence="6 7" key="1">
    <citation type="journal article" date="2021" name="Nat. Plants">
        <title>The Taxus genome provides insights into paclitaxel biosynthesis.</title>
        <authorList>
            <person name="Xiong X."/>
            <person name="Gou J."/>
            <person name="Liao Q."/>
            <person name="Li Y."/>
            <person name="Zhou Q."/>
            <person name="Bi G."/>
            <person name="Li C."/>
            <person name="Du R."/>
            <person name="Wang X."/>
            <person name="Sun T."/>
            <person name="Guo L."/>
            <person name="Liang H."/>
            <person name="Lu P."/>
            <person name="Wu Y."/>
            <person name="Zhang Z."/>
            <person name="Ro D.K."/>
            <person name="Shang Y."/>
            <person name="Huang S."/>
            <person name="Yan J."/>
        </authorList>
    </citation>
    <scope>NUCLEOTIDE SEQUENCE [LARGE SCALE GENOMIC DNA]</scope>
    <source>
        <strain evidence="6">Ta-2019</strain>
    </source>
</reference>
<gene>
    <name evidence="6" type="ORF">KI387_021345</name>
</gene>
<dbReference type="InterPro" id="IPR002182">
    <property type="entry name" value="NB-ARC"/>
</dbReference>
<keyword evidence="4" id="KW-0472">Membrane</keyword>
<keyword evidence="3" id="KW-0611">Plant defense</keyword>
<dbReference type="Proteomes" id="UP000824469">
    <property type="component" value="Unassembled WGS sequence"/>
</dbReference>
<dbReference type="GO" id="GO:0006952">
    <property type="term" value="P:defense response"/>
    <property type="evidence" value="ECO:0007669"/>
    <property type="project" value="UniProtKB-KW"/>
</dbReference>
<dbReference type="InterPro" id="IPR032675">
    <property type="entry name" value="LRR_dom_sf"/>
</dbReference>
<dbReference type="PROSITE" id="PS00236">
    <property type="entry name" value="NEUROTR_ION_CHANNEL"/>
    <property type="match status" value="1"/>
</dbReference>
<organism evidence="6 7">
    <name type="scientific">Taxus chinensis</name>
    <name type="common">Chinese yew</name>
    <name type="synonym">Taxus wallichiana var. chinensis</name>
    <dbReference type="NCBI Taxonomy" id="29808"/>
    <lineage>
        <taxon>Eukaryota</taxon>
        <taxon>Viridiplantae</taxon>
        <taxon>Streptophyta</taxon>
        <taxon>Embryophyta</taxon>
        <taxon>Tracheophyta</taxon>
        <taxon>Spermatophyta</taxon>
        <taxon>Pinopsida</taxon>
        <taxon>Pinidae</taxon>
        <taxon>Conifers II</taxon>
        <taxon>Cupressales</taxon>
        <taxon>Taxaceae</taxon>
        <taxon>Taxus</taxon>
    </lineage>
</organism>
<proteinExistence type="predicted"/>
<dbReference type="Gene3D" id="1.10.8.430">
    <property type="entry name" value="Helical domain of apoptotic protease-activating factors"/>
    <property type="match status" value="1"/>
</dbReference>
<evidence type="ECO:0000256" key="3">
    <source>
        <dbReference type="ARBA" id="ARBA00022821"/>
    </source>
</evidence>
<dbReference type="Gene3D" id="1.10.10.10">
    <property type="entry name" value="Winged helix-like DNA-binding domain superfamily/Winged helix DNA-binding domain"/>
    <property type="match status" value="1"/>
</dbReference>
<sequence length="822" mass="92348">MPFFTQGNRLCDRIDALLKSLTPAIRELYLSDLKLPKDQQNPIFDQFHKTLIRGADLVKKCKNSGSFNLFANYSYAVELLKLEKEINVYMASLPAHILLDARRLMADIKKRYPLDAEEINRGLNESIFGKASGLTNDPSQNALMLQQIGSHDLFDGNEMEEDDSTYPSRNFVPGKSQFFVGLEKSVGDLKKLLFQSEVSVVGVQCMGGGGKTTLAQALCNDPQIKGYFGNVLFITVSQSPNLKGILEIMWEKIVGRKRPEFQNAEDAHIKLQEQLLRQSKPTLVILDDVWSRADLEKLLFEGTEYKTLISTRDSSTIPRNSSTRLYQLPLLDREDALSLFCFWTFGQTSIPSTADAHLVLQVQAECKGLPLALKVIGSSLNGVPRVAWESAKNKLSKGESISDYHKEGLLRCLKTSIDFLDDVARECFLDLGAFPEDKKICADALLNIWVYVRKLDWNDALVILLELARRNLLNLTSNPGSGAAISYGSASELYFSQHDVLRDLALHLGCQDSIVQRKRLLMPRKEDGLPGKWELLNDIPFNAQLVSIHTGRMTESQWPEFNFPRTEALVLLFTANEYYLPPFIKSMKNLKSLMVLNCGSKRAMVKGVDALSSLTQLKSVRLERLIVPSTRKQGRALQNIEKLSLSLCQGLGNIPTFNNVKLKDFNLDHCSDLEEVPLGVCHMPLALSWSITNCHLVHKLPDELGSLSSLKMLRLSALPGLKMLPASIGKLCELEYLDISVCEGLKELPEEIGQLKKLIKFDMRECSRLRKLPRSVCGLISLKHVICDDKIGNQWLRARAFSIPELTVEIAEAQFSLDWLDE</sequence>
<comment type="caution">
    <text evidence="6">The sequence shown here is derived from an EMBL/GenBank/DDBJ whole genome shotgun (WGS) entry which is preliminary data.</text>
</comment>
<evidence type="ECO:0000256" key="4">
    <source>
        <dbReference type="ARBA" id="ARBA00023136"/>
    </source>
</evidence>
<dbReference type="PANTHER" id="PTHR36766">
    <property type="entry name" value="PLANT BROAD-SPECTRUM MILDEW RESISTANCE PROTEIN RPW8"/>
    <property type="match status" value="1"/>
</dbReference>
<dbReference type="Pfam" id="PF00931">
    <property type="entry name" value="NB-ARC"/>
    <property type="match status" value="1"/>
</dbReference>
<dbReference type="OMA" id="ENWSITN"/>
<dbReference type="AlphaFoldDB" id="A0AA38GA52"/>
<dbReference type="PRINTS" id="PR00364">
    <property type="entry name" value="DISEASERSIST"/>
</dbReference>
<dbReference type="Gene3D" id="3.40.50.300">
    <property type="entry name" value="P-loop containing nucleotide triphosphate hydrolases"/>
    <property type="match status" value="1"/>
</dbReference>
<accession>A0AA38GA52</accession>
<dbReference type="SUPFAM" id="SSF52047">
    <property type="entry name" value="RNI-like"/>
    <property type="match status" value="1"/>
</dbReference>
<evidence type="ECO:0000313" key="7">
    <source>
        <dbReference type="Proteomes" id="UP000824469"/>
    </source>
</evidence>
<evidence type="ECO:0000256" key="2">
    <source>
        <dbReference type="ARBA" id="ARBA00022737"/>
    </source>
</evidence>
<evidence type="ECO:0000313" key="6">
    <source>
        <dbReference type="EMBL" id="KAH9319576.1"/>
    </source>
</evidence>
<dbReference type="SUPFAM" id="SSF52540">
    <property type="entry name" value="P-loop containing nucleoside triphosphate hydrolases"/>
    <property type="match status" value="1"/>
</dbReference>
<dbReference type="GO" id="GO:0043531">
    <property type="term" value="F:ADP binding"/>
    <property type="evidence" value="ECO:0007669"/>
    <property type="project" value="InterPro"/>
</dbReference>
<dbReference type="Gene3D" id="3.80.10.10">
    <property type="entry name" value="Ribonuclease Inhibitor"/>
    <property type="match status" value="1"/>
</dbReference>
<dbReference type="PANTHER" id="PTHR36766:SF30">
    <property type="entry name" value="TIR-NBS TYPE DISEASE RESISTANCE PROTEIN-RELATED"/>
    <property type="match status" value="1"/>
</dbReference>
<dbReference type="InterPro" id="IPR027417">
    <property type="entry name" value="P-loop_NTPase"/>
</dbReference>
<dbReference type="InterPro" id="IPR042197">
    <property type="entry name" value="Apaf_helical"/>
</dbReference>
<evidence type="ECO:0000259" key="5">
    <source>
        <dbReference type="Pfam" id="PF00931"/>
    </source>
</evidence>